<dbReference type="EC" id="2.5.1.3" evidence="2"/>
<dbReference type="Proteomes" id="UP000546701">
    <property type="component" value="Unassembled WGS sequence"/>
</dbReference>
<reference evidence="2 3" key="1">
    <citation type="submission" date="2020-08" db="EMBL/GenBank/DDBJ databases">
        <title>Genomic Encyclopedia of Type Strains, Phase IV (KMG-IV): sequencing the most valuable type-strain genomes for metagenomic binning, comparative biology and taxonomic classification.</title>
        <authorList>
            <person name="Goeker M."/>
        </authorList>
    </citation>
    <scope>NUCLEOTIDE SEQUENCE [LARGE SCALE GENOMIC DNA]</scope>
    <source>
        <strain evidence="2 3">DSM 103336</strain>
    </source>
</reference>
<dbReference type="InterPro" id="IPR036206">
    <property type="entry name" value="ThiamineP_synth_sf"/>
</dbReference>
<keyword evidence="2" id="KW-0808">Transferase</keyword>
<evidence type="ECO:0000259" key="1">
    <source>
        <dbReference type="Pfam" id="PF02581"/>
    </source>
</evidence>
<evidence type="ECO:0000313" key="3">
    <source>
        <dbReference type="Proteomes" id="UP000546701"/>
    </source>
</evidence>
<keyword evidence="3" id="KW-1185">Reference proteome</keyword>
<dbReference type="Pfam" id="PF02581">
    <property type="entry name" value="TMP-TENI"/>
    <property type="match status" value="1"/>
</dbReference>
<dbReference type="GO" id="GO:0009228">
    <property type="term" value="P:thiamine biosynthetic process"/>
    <property type="evidence" value="ECO:0007669"/>
    <property type="project" value="UniProtKB-KW"/>
</dbReference>
<comment type="caution">
    <text evidence="2">The sequence shown here is derived from an EMBL/GenBank/DDBJ whole genome shotgun (WGS) entry which is preliminary data.</text>
</comment>
<dbReference type="SUPFAM" id="SSF51391">
    <property type="entry name" value="Thiamin phosphate synthase"/>
    <property type="match status" value="1"/>
</dbReference>
<evidence type="ECO:0000313" key="2">
    <source>
        <dbReference type="EMBL" id="MBB5728855.1"/>
    </source>
</evidence>
<protein>
    <submittedName>
        <fullName evidence="2">Thiamine-phosphate pyrophosphorylase</fullName>
        <ecNumber evidence="2">2.5.1.3</ecNumber>
    </submittedName>
</protein>
<dbReference type="EMBL" id="JACIJR010000003">
    <property type="protein sequence ID" value="MBB5728855.1"/>
    <property type="molecule type" value="Genomic_DNA"/>
</dbReference>
<dbReference type="InterPro" id="IPR013785">
    <property type="entry name" value="Aldolase_TIM"/>
</dbReference>
<feature type="domain" description="Thiamine phosphate synthase/TenI" evidence="1">
    <location>
        <begin position="49"/>
        <end position="171"/>
    </location>
</feature>
<dbReference type="GO" id="GO:0004789">
    <property type="term" value="F:thiamine-phosphate diphosphorylase activity"/>
    <property type="evidence" value="ECO:0007669"/>
    <property type="project" value="UniProtKB-EC"/>
</dbReference>
<dbReference type="Gene3D" id="3.20.20.70">
    <property type="entry name" value="Aldolase class I"/>
    <property type="match status" value="1"/>
</dbReference>
<dbReference type="InterPro" id="IPR022998">
    <property type="entry name" value="ThiamineP_synth_TenI"/>
</dbReference>
<gene>
    <name evidence="2" type="ORF">FHS99_001333</name>
</gene>
<dbReference type="AlphaFoldDB" id="A0A7W9F2U8"/>
<accession>A0A7W9F2U8</accession>
<proteinExistence type="predicted"/>
<name>A0A7W9F2U8_9SPHN</name>
<sequence>MPTRHARTPALPTLWLMTDPRMGEAMWPAIERLPRGAGVIFRHYGVAGRRTLYERVRRIARRRGLVLVLAGTPVQARGWRADGVHGGAAGAARIRTMGAHDAAELVRAWRRGAHCVLLSPVFATRSHAGAAGLGRVRFGLLARQSRVPVVALGGMDPARARGLPAYGWAGIDAFL</sequence>
<organism evidence="2 3">
    <name type="scientific">Sphingomonas prati</name>
    <dbReference type="NCBI Taxonomy" id="1843237"/>
    <lineage>
        <taxon>Bacteria</taxon>
        <taxon>Pseudomonadati</taxon>
        <taxon>Pseudomonadota</taxon>
        <taxon>Alphaproteobacteria</taxon>
        <taxon>Sphingomonadales</taxon>
        <taxon>Sphingomonadaceae</taxon>
        <taxon>Sphingomonas</taxon>
    </lineage>
</organism>
<dbReference type="RefSeq" id="WP_229673867.1">
    <property type="nucleotide sequence ID" value="NZ_BMJP01000002.1"/>
</dbReference>